<feature type="transmembrane region" description="Helical" evidence="6">
    <location>
        <begin position="12"/>
        <end position="32"/>
    </location>
</feature>
<dbReference type="PROSITE" id="PS50106">
    <property type="entry name" value="PDZ"/>
    <property type="match status" value="1"/>
</dbReference>
<gene>
    <name evidence="8" type="ORF">CBF27_05225</name>
</gene>
<protein>
    <recommendedName>
        <fullName evidence="7">PDZ domain-containing protein</fullName>
    </recommendedName>
</protein>
<dbReference type="InterPro" id="IPR036034">
    <property type="entry name" value="PDZ_sf"/>
</dbReference>
<dbReference type="CDD" id="cd07560">
    <property type="entry name" value="Peptidase_S41_CPP"/>
    <property type="match status" value="1"/>
</dbReference>
<keyword evidence="9" id="KW-1185">Reference proteome</keyword>
<dbReference type="NCBIfam" id="TIGR00225">
    <property type="entry name" value="prc"/>
    <property type="match status" value="1"/>
</dbReference>
<keyword evidence="6" id="KW-1133">Transmembrane helix</keyword>
<accession>A0A430AXZ5</accession>
<dbReference type="SUPFAM" id="SSF52096">
    <property type="entry name" value="ClpP/crotonase"/>
    <property type="match status" value="1"/>
</dbReference>
<dbReference type="Gene3D" id="3.30.750.44">
    <property type="match status" value="1"/>
</dbReference>
<dbReference type="AlphaFoldDB" id="A0A430AXZ5"/>
<feature type="domain" description="PDZ" evidence="7">
    <location>
        <begin position="112"/>
        <end position="169"/>
    </location>
</feature>
<dbReference type="InterPro" id="IPR002477">
    <property type="entry name" value="Peptidoglycan-bd-like"/>
</dbReference>
<dbReference type="InterPro" id="IPR004447">
    <property type="entry name" value="Peptidase_S41A"/>
</dbReference>
<dbReference type="Gene3D" id="3.90.226.10">
    <property type="entry name" value="2-enoyl-CoA Hydratase, Chain A, domain 1"/>
    <property type="match status" value="1"/>
</dbReference>
<dbReference type="RefSeq" id="WP_126813100.1">
    <property type="nucleotide sequence ID" value="NZ_NGKC01000004.1"/>
</dbReference>
<comment type="caution">
    <text evidence="8">The sequence shown here is derived from an EMBL/GenBank/DDBJ whole genome shotgun (WGS) entry which is preliminary data.</text>
</comment>
<dbReference type="Pfam" id="PF01471">
    <property type="entry name" value="PG_binding_1"/>
    <property type="match status" value="1"/>
</dbReference>
<dbReference type="GO" id="GO:0007165">
    <property type="term" value="P:signal transduction"/>
    <property type="evidence" value="ECO:0007669"/>
    <property type="project" value="TreeGrafter"/>
</dbReference>
<evidence type="ECO:0000256" key="1">
    <source>
        <dbReference type="ARBA" id="ARBA00009179"/>
    </source>
</evidence>
<dbReference type="SUPFAM" id="SSF50156">
    <property type="entry name" value="PDZ domain-like"/>
    <property type="match status" value="1"/>
</dbReference>
<dbReference type="Pfam" id="PF03572">
    <property type="entry name" value="Peptidase_S41"/>
    <property type="match status" value="1"/>
</dbReference>
<proteinExistence type="inferred from homology"/>
<dbReference type="InterPro" id="IPR029045">
    <property type="entry name" value="ClpP/crotonase-like_dom_sf"/>
</dbReference>
<evidence type="ECO:0000256" key="4">
    <source>
        <dbReference type="ARBA" id="ARBA00022825"/>
    </source>
</evidence>
<keyword evidence="4 5" id="KW-0720">Serine protease</keyword>
<keyword evidence="3 5" id="KW-0378">Hydrolase</keyword>
<comment type="similarity">
    <text evidence="1 5">Belongs to the peptidase S41A family.</text>
</comment>
<dbReference type="OrthoDB" id="9812068at2"/>
<keyword evidence="2 5" id="KW-0645">Protease</keyword>
<evidence type="ECO:0000256" key="5">
    <source>
        <dbReference type="RuleBase" id="RU004404"/>
    </source>
</evidence>
<sequence>MKNKSKKISLFQYILTSLAVAVIAVTGTVFFYEWQLRKTPNYSFAGSQGNEFASVEQLYHLIRDNYAGEVDTQALINGAMNGMTEAIGDPYSSFMVGEEAEEFDSSISGSFGGIGASMTMKNNLPTVAEPPIKGSPAERARLKVDDVILEVDGESTEGLSLSEVVSKVRGEKGTDVALTISRGNDTFTLTITRDIIPVESVTGNLDETHKTIGYVRIKSFSQTTSDEFKTIVKDLRKQGAESFIVDVRSNPGGVLTEVEKVASMFLKDGKVIVQFEDADGQRSRTKAGKELDDGFKVTEPAVILVNENSASASEVLAAALKESAGIDVIGTTTFGKGTVQQMIPFEQAEVKLTTGKWLTPDGNWVNEKGLAPTIEQKLPDFAYLTVFDTSVTYEEGMSGEAVGTIQEMLKATGDFTGKADQTFSSETAAAVKSFQQTHELPVTGKVDQATAQTLSEVLYELILESDTQYERAVKELT</sequence>
<dbReference type="GO" id="GO:0004175">
    <property type="term" value="F:endopeptidase activity"/>
    <property type="evidence" value="ECO:0007669"/>
    <property type="project" value="TreeGrafter"/>
</dbReference>
<dbReference type="GO" id="GO:0030288">
    <property type="term" value="C:outer membrane-bounded periplasmic space"/>
    <property type="evidence" value="ECO:0007669"/>
    <property type="project" value="TreeGrafter"/>
</dbReference>
<dbReference type="InterPro" id="IPR055210">
    <property type="entry name" value="CtpA/B_N"/>
</dbReference>
<reference evidence="8 9" key="1">
    <citation type="submission" date="2017-05" db="EMBL/GenBank/DDBJ databases">
        <title>Vagococcus spp. assemblies.</title>
        <authorList>
            <person name="Gulvik C.A."/>
        </authorList>
    </citation>
    <scope>NUCLEOTIDE SEQUENCE [LARGE SCALE GENOMIC DNA]</scope>
    <source>
        <strain evidence="8 9">LMG 24798</strain>
    </source>
</reference>
<dbReference type="GO" id="GO:0006508">
    <property type="term" value="P:proteolysis"/>
    <property type="evidence" value="ECO:0007669"/>
    <property type="project" value="UniProtKB-KW"/>
</dbReference>
<dbReference type="Pfam" id="PF22694">
    <property type="entry name" value="CtpB_N-like"/>
    <property type="match status" value="1"/>
</dbReference>
<dbReference type="InterPro" id="IPR036365">
    <property type="entry name" value="PGBD-like_sf"/>
</dbReference>
<keyword evidence="6" id="KW-0472">Membrane</keyword>
<dbReference type="GO" id="GO:0008236">
    <property type="term" value="F:serine-type peptidase activity"/>
    <property type="evidence" value="ECO:0007669"/>
    <property type="project" value="UniProtKB-KW"/>
</dbReference>
<dbReference type="SMART" id="SM00228">
    <property type="entry name" value="PDZ"/>
    <property type="match status" value="1"/>
</dbReference>
<evidence type="ECO:0000313" key="8">
    <source>
        <dbReference type="EMBL" id="RSU12941.1"/>
    </source>
</evidence>
<dbReference type="InterPro" id="IPR005151">
    <property type="entry name" value="Tail-specific_protease"/>
</dbReference>
<dbReference type="SMART" id="SM00245">
    <property type="entry name" value="TSPc"/>
    <property type="match status" value="1"/>
</dbReference>
<dbReference type="CDD" id="cd06782">
    <property type="entry name" value="cpPDZ_CPP-like"/>
    <property type="match status" value="1"/>
</dbReference>
<dbReference type="Proteomes" id="UP000286773">
    <property type="component" value="Unassembled WGS sequence"/>
</dbReference>
<evidence type="ECO:0000259" key="7">
    <source>
        <dbReference type="PROSITE" id="PS50106"/>
    </source>
</evidence>
<evidence type="ECO:0000256" key="2">
    <source>
        <dbReference type="ARBA" id="ARBA00022670"/>
    </source>
</evidence>
<evidence type="ECO:0000256" key="3">
    <source>
        <dbReference type="ARBA" id="ARBA00022801"/>
    </source>
</evidence>
<dbReference type="InterPro" id="IPR041489">
    <property type="entry name" value="PDZ_6"/>
</dbReference>
<name>A0A430AXZ5_9ENTE</name>
<dbReference type="Pfam" id="PF17820">
    <property type="entry name" value="PDZ_6"/>
    <property type="match status" value="1"/>
</dbReference>
<dbReference type="SUPFAM" id="SSF47090">
    <property type="entry name" value="PGBD-like"/>
    <property type="match status" value="1"/>
</dbReference>
<dbReference type="PANTHER" id="PTHR32060:SF30">
    <property type="entry name" value="CARBOXY-TERMINAL PROCESSING PROTEASE CTPA"/>
    <property type="match status" value="1"/>
</dbReference>
<dbReference type="Gene3D" id="1.10.101.10">
    <property type="entry name" value="PGBD-like superfamily/PGBD"/>
    <property type="match status" value="1"/>
</dbReference>
<evidence type="ECO:0000313" key="9">
    <source>
        <dbReference type="Proteomes" id="UP000286773"/>
    </source>
</evidence>
<dbReference type="Gene3D" id="2.30.42.10">
    <property type="match status" value="1"/>
</dbReference>
<dbReference type="PANTHER" id="PTHR32060">
    <property type="entry name" value="TAIL-SPECIFIC PROTEASE"/>
    <property type="match status" value="1"/>
</dbReference>
<dbReference type="EMBL" id="NGKC01000004">
    <property type="protein sequence ID" value="RSU12941.1"/>
    <property type="molecule type" value="Genomic_DNA"/>
</dbReference>
<evidence type="ECO:0000256" key="6">
    <source>
        <dbReference type="SAM" id="Phobius"/>
    </source>
</evidence>
<organism evidence="8 9">
    <name type="scientific">Vagococcus acidifermentans</name>
    <dbReference type="NCBI Taxonomy" id="564710"/>
    <lineage>
        <taxon>Bacteria</taxon>
        <taxon>Bacillati</taxon>
        <taxon>Bacillota</taxon>
        <taxon>Bacilli</taxon>
        <taxon>Lactobacillales</taxon>
        <taxon>Enterococcaceae</taxon>
        <taxon>Vagococcus</taxon>
    </lineage>
</organism>
<dbReference type="InterPro" id="IPR036366">
    <property type="entry name" value="PGBDSf"/>
</dbReference>
<dbReference type="InterPro" id="IPR001478">
    <property type="entry name" value="PDZ"/>
</dbReference>
<keyword evidence="6" id="KW-0812">Transmembrane</keyword>
<dbReference type="FunFam" id="2.30.42.10:FF:000063">
    <property type="entry name" value="Peptidase, S41 family"/>
    <property type="match status" value="1"/>
</dbReference>